<feature type="region of interest" description="Disordered" evidence="1">
    <location>
        <begin position="111"/>
        <end position="142"/>
    </location>
</feature>
<sequence length="409" mass="44055">MRMRLRKRGFTLVELLVVIAIIGVLVGLLLPAVQAAREAARRMSCSNNFKQIGLAIHNYHSAFNQLPKQGSGTGNNGGFACYNDSDLFNNYRLSMLVGILPFMEQQASWEQISNPSAQRSDGNTGAGIGTPTNPWAPMGPTPDEANYIPWVTEFPGLRCPSDDGQGRPALGRTNYAACLGDSTYNTMYGTWDRDRTDPADNAADSNSTHRGFFRPFIKNSMGFRDILDGLSNTIAMGEIATYLQDSDKRTVLPGGNLTGGNLDTTNRNMRDNPSICGNHANGVDPESPMRWQSTSREGNARGYRWADAQGIYTTCFTILPPNREICSRSNGDDLDLIGTMSSNHSGGCHVLMGDGAVKYMTDSIDAGNSTAGAVWSGGSGAQAPGRASPYGLWGALGTRSAKEVIDEEI</sequence>
<dbReference type="InterPro" id="IPR027558">
    <property type="entry name" value="Pre_pil_HX9DG_C"/>
</dbReference>
<dbReference type="InterPro" id="IPR045584">
    <property type="entry name" value="Pilin-like"/>
</dbReference>
<evidence type="ECO:0000259" key="2">
    <source>
        <dbReference type="Pfam" id="PF07596"/>
    </source>
</evidence>
<keyword evidence="4" id="KW-1185">Reference proteome</keyword>
<feature type="domain" description="DUF1559" evidence="2">
    <location>
        <begin position="34"/>
        <end position="366"/>
    </location>
</feature>
<evidence type="ECO:0000256" key="1">
    <source>
        <dbReference type="SAM" id="MobiDB-lite"/>
    </source>
</evidence>
<proteinExistence type="predicted"/>
<dbReference type="Pfam" id="PF07596">
    <property type="entry name" value="SBP_bac_10"/>
    <property type="match status" value="1"/>
</dbReference>
<dbReference type="PANTHER" id="PTHR30093:SF2">
    <property type="entry name" value="TYPE II SECRETION SYSTEM PROTEIN H"/>
    <property type="match status" value="1"/>
</dbReference>
<dbReference type="EMBL" id="SJPY01000007">
    <property type="protein sequence ID" value="TWU37804.1"/>
    <property type="molecule type" value="Genomic_DNA"/>
</dbReference>
<dbReference type="Pfam" id="PF07963">
    <property type="entry name" value="N_methyl"/>
    <property type="match status" value="1"/>
</dbReference>
<dbReference type="InterPro" id="IPR012902">
    <property type="entry name" value="N_methyl_site"/>
</dbReference>
<dbReference type="NCBIfam" id="TIGR02532">
    <property type="entry name" value="IV_pilin_GFxxxE"/>
    <property type="match status" value="1"/>
</dbReference>
<gene>
    <name evidence="3" type="ORF">Q31b_45930</name>
</gene>
<dbReference type="Proteomes" id="UP000315471">
    <property type="component" value="Unassembled WGS sequence"/>
</dbReference>
<dbReference type="OrthoDB" id="241541at2"/>
<dbReference type="InterPro" id="IPR011453">
    <property type="entry name" value="DUF1559"/>
</dbReference>
<name>A0A5C6DNN4_9BACT</name>
<dbReference type="SUPFAM" id="SSF54523">
    <property type="entry name" value="Pili subunits"/>
    <property type="match status" value="1"/>
</dbReference>
<dbReference type="NCBIfam" id="TIGR04294">
    <property type="entry name" value="pre_pil_HX9DG"/>
    <property type="match status" value="1"/>
</dbReference>
<feature type="compositionally biased region" description="Polar residues" evidence="1">
    <location>
        <begin position="111"/>
        <end position="123"/>
    </location>
</feature>
<organism evidence="3 4">
    <name type="scientific">Novipirellula aureliae</name>
    <dbReference type="NCBI Taxonomy" id="2527966"/>
    <lineage>
        <taxon>Bacteria</taxon>
        <taxon>Pseudomonadati</taxon>
        <taxon>Planctomycetota</taxon>
        <taxon>Planctomycetia</taxon>
        <taxon>Pirellulales</taxon>
        <taxon>Pirellulaceae</taxon>
        <taxon>Novipirellula</taxon>
    </lineage>
</organism>
<evidence type="ECO:0000313" key="3">
    <source>
        <dbReference type="EMBL" id="TWU37804.1"/>
    </source>
</evidence>
<protein>
    <recommendedName>
        <fullName evidence="2">DUF1559 domain-containing protein</fullName>
    </recommendedName>
</protein>
<comment type="caution">
    <text evidence="3">The sequence shown here is derived from an EMBL/GenBank/DDBJ whole genome shotgun (WGS) entry which is preliminary data.</text>
</comment>
<dbReference type="RefSeq" id="WP_146601744.1">
    <property type="nucleotide sequence ID" value="NZ_SJPY01000007.1"/>
</dbReference>
<accession>A0A5C6DNN4</accession>
<dbReference type="Gene3D" id="3.30.700.10">
    <property type="entry name" value="Glycoprotein, Type 4 Pilin"/>
    <property type="match status" value="1"/>
</dbReference>
<dbReference type="AlphaFoldDB" id="A0A5C6DNN4"/>
<evidence type="ECO:0000313" key="4">
    <source>
        <dbReference type="Proteomes" id="UP000315471"/>
    </source>
</evidence>
<dbReference type="PANTHER" id="PTHR30093">
    <property type="entry name" value="GENERAL SECRETION PATHWAY PROTEIN G"/>
    <property type="match status" value="1"/>
</dbReference>
<reference evidence="3 4" key="1">
    <citation type="submission" date="2019-02" db="EMBL/GenBank/DDBJ databases">
        <title>Deep-cultivation of Planctomycetes and their phenomic and genomic characterization uncovers novel biology.</title>
        <authorList>
            <person name="Wiegand S."/>
            <person name="Jogler M."/>
            <person name="Boedeker C."/>
            <person name="Pinto D."/>
            <person name="Vollmers J."/>
            <person name="Rivas-Marin E."/>
            <person name="Kohn T."/>
            <person name="Peeters S.H."/>
            <person name="Heuer A."/>
            <person name="Rast P."/>
            <person name="Oberbeckmann S."/>
            <person name="Bunk B."/>
            <person name="Jeske O."/>
            <person name="Meyerdierks A."/>
            <person name="Storesund J.E."/>
            <person name="Kallscheuer N."/>
            <person name="Luecker S."/>
            <person name="Lage O.M."/>
            <person name="Pohl T."/>
            <person name="Merkel B.J."/>
            <person name="Hornburger P."/>
            <person name="Mueller R.-W."/>
            <person name="Bruemmer F."/>
            <person name="Labrenz M."/>
            <person name="Spormann A.M."/>
            <person name="Op Den Camp H."/>
            <person name="Overmann J."/>
            <person name="Amann R."/>
            <person name="Jetten M.S.M."/>
            <person name="Mascher T."/>
            <person name="Medema M.H."/>
            <person name="Devos D.P."/>
            <person name="Kaster A.-K."/>
            <person name="Ovreas L."/>
            <person name="Rohde M."/>
            <person name="Galperin M.Y."/>
            <person name="Jogler C."/>
        </authorList>
    </citation>
    <scope>NUCLEOTIDE SEQUENCE [LARGE SCALE GENOMIC DNA]</scope>
    <source>
        <strain evidence="3 4">Q31b</strain>
    </source>
</reference>
<dbReference type="PROSITE" id="PS00409">
    <property type="entry name" value="PROKAR_NTER_METHYL"/>
    <property type="match status" value="1"/>
</dbReference>